<comment type="caution">
    <text evidence="3">The sequence shown here is derived from an EMBL/GenBank/DDBJ whole genome shotgun (WGS) entry which is preliminary data.</text>
</comment>
<accession>A0A229RUT3</accession>
<evidence type="ECO:0000259" key="2">
    <source>
        <dbReference type="Pfam" id="PF09851"/>
    </source>
</evidence>
<protein>
    <recommendedName>
        <fullName evidence="2">SHOCT domain-containing protein</fullName>
    </recommendedName>
</protein>
<sequence length="79" mass="8806">MPYWHYYTDDGGGWIGMVLMLITVLILVGGLITVSAILLRRAGQTSTGHDDAIKILNERFARGEIDKDEFEARRAALRG</sequence>
<evidence type="ECO:0000256" key="1">
    <source>
        <dbReference type="SAM" id="Phobius"/>
    </source>
</evidence>
<feature type="transmembrane region" description="Helical" evidence="1">
    <location>
        <begin position="12"/>
        <end position="39"/>
    </location>
</feature>
<evidence type="ECO:0000313" key="3">
    <source>
        <dbReference type="EMBL" id="OXM50406.1"/>
    </source>
</evidence>
<dbReference type="EMBL" id="NMQU01000041">
    <property type="protein sequence ID" value="OXM50406.1"/>
    <property type="molecule type" value="Genomic_DNA"/>
</dbReference>
<keyword evidence="4" id="KW-1185">Reference proteome</keyword>
<gene>
    <name evidence="3" type="ORF">CFP75_16035</name>
</gene>
<dbReference type="OrthoDB" id="3748887at2"/>
<evidence type="ECO:0000313" key="4">
    <source>
        <dbReference type="Proteomes" id="UP000215563"/>
    </source>
</evidence>
<dbReference type="RefSeq" id="WP_020636622.1">
    <property type="nucleotide sequence ID" value="NZ_KB913032.1"/>
</dbReference>
<proteinExistence type="predicted"/>
<dbReference type="Pfam" id="PF09851">
    <property type="entry name" value="SHOCT"/>
    <property type="match status" value="1"/>
</dbReference>
<name>A0A229RUT3_AMYAL</name>
<keyword evidence="1" id="KW-1133">Transmembrane helix</keyword>
<dbReference type="AlphaFoldDB" id="A0A229RUT3"/>
<dbReference type="InterPro" id="IPR018649">
    <property type="entry name" value="SHOCT"/>
</dbReference>
<keyword evidence="1" id="KW-0472">Membrane</keyword>
<feature type="domain" description="SHOCT" evidence="2">
    <location>
        <begin position="51"/>
        <end position="77"/>
    </location>
</feature>
<reference evidence="3 4" key="1">
    <citation type="submission" date="2017-07" db="EMBL/GenBank/DDBJ databases">
        <title>Amycolatopsis alba DSM 44262 Genome sequencing and assembly.</title>
        <authorList>
            <person name="Kaur N."/>
            <person name="Mayilraj S."/>
        </authorList>
    </citation>
    <scope>NUCLEOTIDE SEQUENCE [LARGE SCALE GENOMIC DNA]</scope>
    <source>
        <strain evidence="3 4">DSM 44262</strain>
    </source>
</reference>
<keyword evidence="1" id="KW-0812">Transmembrane</keyword>
<dbReference type="Proteomes" id="UP000215563">
    <property type="component" value="Unassembled WGS sequence"/>
</dbReference>
<organism evidence="3 4">
    <name type="scientific">Amycolatopsis alba DSM 44262</name>
    <dbReference type="NCBI Taxonomy" id="1125972"/>
    <lineage>
        <taxon>Bacteria</taxon>
        <taxon>Bacillati</taxon>
        <taxon>Actinomycetota</taxon>
        <taxon>Actinomycetes</taxon>
        <taxon>Pseudonocardiales</taxon>
        <taxon>Pseudonocardiaceae</taxon>
        <taxon>Amycolatopsis</taxon>
    </lineage>
</organism>